<feature type="transmembrane region" description="Helical" evidence="1">
    <location>
        <begin position="33"/>
        <end position="51"/>
    </location>
</feature>
<keyword evidence="1" id="KW-0472">Membrane</keyword>
<dbReference type="EMBL" id="NBSK02000007">
    <property type="protein sequence ID" value="KAJ0195572.1"/>
    <property type="molecule type" value="Genomic_DNA"/>
</dbReference>
<evidence type="ECO:0000313" key="3">
    <source>
        <dbReference type="Proteomes" id="UP000235145"/>
    </source>
</evidence>
<protein>
    <recommendedName>
        <fullName evidence="4">Reverse transcriptase domain-containing protein</fullName>
    </recommendedName>
</protein>
<sequence>MAMRSASQLSLFHGIQIPNNGPSISHLFYANDALFQVIGLVLALSFWLRFLDASMSLSTLKVNFHKSRVFRIGVSNNEIVNCAHILSCEATSFPFVYLGVLVIGLVLDLSSWPGFSDASMSLSPLRCSGWLQHVFKTQLEV</sequence>
<keyword evidence="1" id="KW-0812">Transmembrane</keyword>
<organism evidence="2 3">
    <name type="scientific">Lactuca sativa</name>
    <name type="common">Garden lettuce</name>
    <dbReference type="NCBI Taxonomy" id="4236"/>
    <lineage>
        <taxon>Eukaryota</taxon>
        <taxon>Viridiplantae</taxon>
        <taxon>Streptophyta</taxon>
        <taxon>Embryophyta</taxon>
        <taxon>Tracheophyta</taxon>
        <taxon>Spermatophyta</taxon>
        <taxon>Magnoliopsida</taxon>
        <taxon>eudicotyledons</taxon>
        <taxon>Gunneridae</taxon>
        <taxon>Pentapetalae</taxon>
        <taxon>asterids</taxon>
        <taxon>campanulids</taxon>
        <taxon>Asterales</taxon>
        <taxon>Asteraceae</taxon>
        <taxon>Cichorioideae</taxon>
        <taxon>Cichorieae</taxon>
        <taxon>Lactucinae</taxon>
        <taxon>Lactuca</taxon>
    </lineage>
</organism>
<feature type="transmembrane region" description="Helical" evidence="1">
    <location>
        <begin position="95"/>
        <end position="115"/>
    </location>
</feature>
<evidence type="ECO:0000313" key="2">
    <source>
        <dbReference type="EMBL" id="KAJ0195572.1"/>
    </source>
</evidence>
<dbReference type="AlphaFoldDB" id="A0A9R1X4B9"/>
<proteinExistence type="predicted"/>
<evidence type="ECO:0008006" key="4">
    <source>
        <dbReference type="Google" id="ProtNLM"/>
    </source>
</evidence>
<dbReference type="Proteomes" id="UP000235145">
    <property type="component" value="Unassembled WGS sequence"/>
</dbReference>
<accession>A0A9R1X4B9</accession>
<name>A0A9R1X4B9_LACSA</name>
<gene>
    <name evidence="2" type="ORF">LSAT_V11C700343050</name>
</gene>
<comment type="caution">
    <text evidence="2">The sequence shown here is derived from an EMBL/GenBank/DDBJ whole genome shotgun (WGS) entry which is preliminary data.</text>
</comment>
<evidence type="ECO:0000256" key="1">
    <source>
        <dbReference type="SAM" id="Phobius"/>
    </source>
</evidence>
<keyword evidence="1" id="KW-1133">Transmembrane helix</keyword>
<reference evidence="2 3" key="1">
    <citation type="journal article" date="2017" name="Nat. Commun.">
        <title>Genome assembly with in vitro proximity ligation data and whole-genome triplication in lettuce.</title>
        <authorList>
            <person name="Reyes-Chin-Wo S."/>
            <person name="Wang Z."/>
            <person name="Yang X."/>
            <person name="Kozik A."/>
            <person name="Arikit S."/>
            <person name="Song C."/>
            <person name="Xia L."/>
            <person name="Froenicke L."/>
            <person name="Lavelle D.O."/>
            <person name="Truco M.J."/>
            <person name="Xia R."/>
            <person name="Zhu S."/>
            <person name="Xu C."/>
            <person name="Xu H."/>
            <person name="Xu X."/>
            <person name="Cox K."/>
            <person name="Korf I."/>
            <person name="Meyers B.C."/>
            <person name="Michelmore R.W."/>
        </authorList>
    </citation>
    <scope>NUCLEOTIDE SEQUENCE [LARGE SCALE GENOMIC DNA]</scope>
    <source>
        <strain evidence="3">cv. Salinas</strain>
        <tissue evidence="2">Seedlings</tissue>
    </source>
</reference>
<keyword evidence="3" id="KW-1185">Reference proteome</keyword>